<gene>
    <name evidence="3" type="ORF">Thi970DRAFT_01761</name>
</gene>
<dbReference type="RefSeq" id="WP_009148133.1">
    <property type="nucleotide sequence ID" value="NZ_CP121471.1"/>
</dbReference>
<dbReference type="InterPro" id="IPR029052">
    <property type="entry name" value="Metallo-depent_PP-like"/>
</dbReference>
<proteinExistence type="predicted"/>
<dbReference type="InterPro" id="IPR041796">
    <property type="entry name" value="Mre11_N"/>
</dbReference>
<evidence type="ECO:0000256" key="1">
    <source>
        <dbReference type="ARBA" id="ARBA00022801"/>
    </source>
</evidence>
<keyword evidence="4" id="KW-1185">Reference proteome</keyword>
<dbReference type="eggNOG" id="COG0420">
    <property type="taxonomic scope" value="Bacteria"/>
</dbReference>
<reference evidence="3 4" key="2">
    <citation type="submission" date="2011-11" db="EMBL/GenBank/DDBJ databases">
        <authorList>
            <consortium name="US DOE Joint Genome Institute"/>
            <person name="Lucas S."/>
            <person name="Han J."/>
            <person name="Lapidus A."/>
            <person name="Cheng J.-F."/>
            <person name="Goodwin L."/>
            <person name="Pitluck S."/>
            <person name="Peters L."/>
            <person name="Ovchinnikova G."/>
            <person name="Zhang X."/>
            <person name="Detter J.C."/>
            <person name="Han C."/>
            <person name="Tapia R."/>
            <person name="Land M."/>
            <person name="Hauser L."/>
            <person name="Kyrpides N."/>
            <person name="Ivanova N."/>
            <person name="Pagani I."/>
            <person name="Vogl K."/>
            <person name="Liu Z."/>
            <person name="Overmann J."/>
            <person name="Frigaard N.-U."/>
            <person name="Bryant D."/>
            <person name="Woyke T."/>
        </authorList>
    </citation>
    <scope>NUCLEOTIDE SEQUENCE [LARGE SCALE GENOMIC DNA]</scope>
    <source>
        <strain evidence="3 4">970</strain>
    </source>
</reference>
<feature type="domain" description="Calcineurin-like phosphoesterase" evidence="2">
    <location>
        <begin position="4"/>
        <end position="197"/>
    </location>
</feature>
<dbReference type="HOGENOM" id="CLU_026621_4_0_6"/>
<reference evidence="4" key="1">
    <citation type="submission" date="2011-06" db="EMBL/GenBank/DDBJ databases">
        <authorList>
            <consortium name="US DOE Joint Genome Institute (JGI-PGF)"/>
            <person name="Lucas S."/>
            <person name="Han J."/>
            <person name="Lapidus A."/>
            <person name="Cheng J.-F."/>
            <person name="Goodwin L."/>
            <person name="Pitluck S."/>
            <person name="Peters L."/>
            <person name="Land M.L."/>
            <person name="Hauser L."/>
            <person name="Vogl K."/>
            <person name="Liu Z."/>
            <person name="Overmann J."/>
            <person name="Frigaard N.-U."/>
            <person name="Bryant D.A."/>
            <person name="Woyke T.J."/>
        </authorList>
    </citation>
    <scope>NUCLEOTIDE SEQUENCE [LARGE SCALE GENOMIC DNA]</scope>
    <source>
        <strain evidence="4">970</strain>
    </source>
</reference>
<protein>
    <submittedName>
        <fullName evidence="3">DNA repair exonuclease</fullName>
    </submittedName>
</protein>
<keyword evidence="1" id="KW-0378">Hydrolase</keyword>
<evidence type="ECO:0000259" key="2">
    <source>
        <dbReference type="Pfam" id="PF00149"/>
    </source>
</evidence>
<dbReference type="CDD" id="cd00840">
    <property type="entry name" value="MPP_Mre11_N"/>
    <property type="match status" value="1"/>
</dbReference>
<dbReference type="InterPro" id="IPR014576">
    <property type="entry name" value="Pesterase_YhaO"/>
</dbReference>
<name>H8Z223_9GAMM</name>
<dbReference type="OrthoDB" id="9773856at2"/>
<dbReference type="Proteomes" id="UP000002964">
    <property type="component" value="Unassembled WGS sequence"/>
</dbReference>
<dbReference type="GO" id="GO:0004527">
    <property type="term" value="F:exonuclease activity"/>
    <property type="evidence" value="ECO:0007669"/>
    <property type="project" value="UniProtKB-KW"/>
</dbReference>
<organism evidence="3 4">
    <name type="scientific">Thiorhodovibrio frisius</name>
    <dbReference type="NCBI Taxonomy" id="631362"/>
    <lineage>
        <taxon>Bacteria</taxon>
        <taxon>Pseudomonadati</taxon>
        <taxon>Pseudomonadota</taxon>
        <taxon>Gammaproteobacteria</taxon>
        <taxon>Chromatiales</taxon>
        <taxon>Chromatiaceae</taxon>
        <taxon>Thiorhodovibrio</taxon>
    </lineage>
</organism>
<dbReference type="InterPro" id="IPR050535">
    <property type="entry name" value="DNA_Repair-Maintenance_Comp"/>
</dbReference>
<keyword evidence="3" id="KW-0540">Nuclease</keyword>
<sequence>MPSFLHAADLHLDSPLTGLEAYEGAPVEDIRGATRRALENLVDLALAEFVDALLLAGDIYDGDWRDYNTGLFFAGQMARLKQADIPVFMVQGNHDAASQISRQLRLPDNVHLFPSRRPASIPLESAGLMVHGQSYPSRQVEQNLARAYPPAEAGLFNIGLLHTSLDGRPGHASYAPCRLDDLQRLGYDYWALGHVHQREVVSEDPWVVFSGNLQGRHARETGVKGATLVRIDNARVQAVEHQPLDAMRWALCEIAVDDQLGRDGLEERIAAALRAELDAADGRLLAVRLRLHGSTCHDGALRARAEEFLNQCRILALECGGRGIWIEKLIIATERATRAATGAEKSDESALSPLLEALANPESLLDATSQEPTSLTTAMFEDIADLERKLPASLANENDPLDLSFTSLSRQDGDLHQCLRDAHALLLERLQGEPESNPR</sequence>
<dbReference type="Pfam" id="PF00149">
    <property type="entry name" value="Metallophos"/>
    <property type="match status" value="1"/>
</dbReference>
<dbReference type="Gene3D" id="3.60.21.10">
    <property type="match status" value="1"/>
</dbReference>
<dbReference type="SUPFAM" id="SSF56300">
    <property type="entry name" value="Metallo-dependent phosphatases"/>
    <property type="match status" value="1"/>
</dbReference>
<dbReference type="STRING" id="631362.Thi970DRAFT_01761"/>
<evidence type="ECO:0000313" key="4">
    <source>
        <dbReference type="Proteomes" id="UP000002964"/>
    </source>
</evidence>
<evidence type="ECO:0000313" key="3">
    <source>
        <dbReference type="EMBL" id="EIC21548.1"/>
    </source>
</evidence>
<dbReference type="PANTHER" id="PTHR30337:SF7">
    <property type="entry name" value="PHOSPHOESTERASE"/>
    <property type="match status" value="1"/>
</dbReference>
<dbReference type="EMBL" id="JH603169">
    <property type="protein sequence ID" value="EIC21548.1"/>
    <property type="molecule type" value="Genomic_DNA"/>
</dbReference>
<dbReference type="AlphaFoldDB" id="H8Z223"/>
<dbReference type="InterPro" id="IPR004843">
    <property type="entry name" value="Calcineurin-like_PHP"/>
</dbReference>
<dbReference type="PANTHER" id="PTHR30337">
    <property type="entry name" value="COMPONENT OF ATP-DEPENDENT DSDNA EXONUCLEASE"/>
    <property type="match status" value="1"/>
</dbReference>
<dbReference type="PIRSF" id="PIRSF033091">
    <property type="entry name" value="Pesterase_YhaO"/>
    <property type="match status" value="1"/>
</dbReference>
<accession>H8Z223</accession>
<keyword evidence="3" id="KW-0269">Exonuclease</keyword>